<accession>A0A1F5LN56</accession>
<dbReference type="GO" id="GO:0016020">
    <property type="term" value="C:membrane"/>
    <property type="evidence" value="ECO:0007669"/>
    <property type="project" value="UniProtKB-SubCell"/>
</dbReference>
<evidence type="ECO:0000256" key="2">
    <source>
        <dbReference type="ARBA" id="ARBA00022692"/>
    </source>
</evidence>
<organism evidence="7 8">
    <name type="scientific">Penicillium arizonense</name>
    <dbReference type="NCBI Taxonomy" id="1835702"/>
    <lineage>
        <taxon>Eukaryota</taxon>
        <taxon>Fungi</taxon>
        <taxon>Dikarya</taxon>
        <taxon>Ascomycota</taxon>
        <taxon>Pezizomycotina</taxon>
        <taxon>Eurotiomycetes</taxon>
        <taxon>Eurotiomycetidae</taxon>
        <taxon>Eurotiales</taxon>
        <taxon>Aspergillaceae</taxon>
        <taxon>Penicillium</taxon>
    </lineage>
</organism>
<dbReference type="EMBL" id="LXJU01000006">
    <property type="protein sequence ID" value="OGE54351.1"/>
    <property type="molecule type" value="Genomic_DNA"/>
</dbReference>
<evidence type="ECO:0000313" key="7">
    <source>
        <dbReference type="EMBL" id="OGE54351.1"/>
    </source>
</evidence>
<evidence type="ECO:0000313" key="8">
    <source>
        <dbReference type="Proteomes" id="UP000177622"/>
    </source>
</evidence>
<dbReference type="RefSeq" id="XP_022489787.1">
    <property type="nucleotide sequence ID" value="XM_022630154.1"/>
</dbReference>
<keyword evidence="4 6" id="KW-0472">Membrane</keyword>
<evidence type="ECO:0000256" key="4">
    <source>
        <dbReference type="ARBA" id="ARBA00023136"/>
    </source>
</evidence>
<name>A0A1F5LN56_PENAI</name>
<dbReference type="Proteomes" id="UP000177622">
    <property type="component" value="Unassembled WGS sequence"/>
</dbReference>
<dbReference type="OrthoDB" id="5207033at2759"/>
<dbReference type="SUPFAM" id="SSF144083">
    <property type="entry name" value="Magnesium transport protein CorA, transmembrane region"/>
    <property type="match status" value="1"/>
</dbReference>
<dbReference type="STRING" id="1835702.A0A1F5LN56"/>
<proteinExistence type="predicted"/>
<protein>
    <recommendedName>
        <fullName evidence="9">Mg2+ transporter protein, CorA-like/Zinc transport protein ZntB</fullName>
    </recommendedName>
</protein>
<evidence type="ECO:0000256" key="5">
    <source>
        <dbReference type="SAM" id="MobiDB-lite"/>
    </source>
</evidence>
<keyword evidence="3 6" id="KW-1133">Transmembrane helix</keyword>
<reference evidence="7 8" key="1">
    <citation type="journal article" date="2016" name="Sci. Rep.">
        <title>Penicillium arizonense, a new, genome sequenced fungal species, reveals a high chemical diversity in secreted metabolites.</title>
        <authorList>
            <person name="Grijseels S."/>
            <person name="Nielsen J.C."/>
            <person name="Randelovic M."/>
            <person name="Nielsen J."/>
            <person name="Nielsen K.F."/>
            <person name="Workman M."/>
            <person name="Frisvad J.C."/>
        </authorList>
    </citation>
    <scope>NUCLEOTIDE SEQUENCE [LARGE SCALE GENOMIC DNA]</scope>
    <source>
        <strain evidence="7 8">CBS 141311</strain>
    </source>
</reference>
<evidence type="ECO:0000256" key="1">
    <source>
        <dbReference type="ARBA" id="ARBA00004141"/>
    </source>
</evidence>
<comment type="caution">
    <text evidence="7">The sequence shown here is derived from an EMBL/GenBank/DDBJ whole genome shotgun (WGS) entry which is preliminary data.</text>
</comment>
<feature type="transmembrane region" description="Helical" evidence="6">
    <location>
        <begin position="369"/>
        <end position="391"/>
    </location>
</feature>
<evidence type="ECO:0008006" key="9">
    <source>
        <dbReference type="Google" id="ProtNLM"/>
    </source>
</evidence>
<evidence type="ECO:0000256" key="6">
    <source>
        <dbReference type="SAM" id="Phobius"/>
    </source>
</evidence>
<feature type="transmembrane region" description="Helical" evidence="6">
    <location>
        <begin position="411"/>
        <end position="438"/>
    </location>
</feature>
<comment type="subcellular location">
    <subcellularLocation>
        <location evidence="1">Membrane</location>
        <topology evidence="1">Multi-pass membrane protein</topology>
    </subcellularLocation>
</comment>
<evidence type="ECO:0000256" key="3">
    <source>
        <dbReference type="ARBA" id="ARBA00022989"/>
    </source>
</evidence>
<feature type="region of interest" description="Disordered" evidence="5">
    <location>
        <begin position="18"/>
        <end position="39"/>
    </location>
</feature>
<keyword evidence="2 6" id="KW-0812">Transmembrane</keyword>
<dbReference type="AlphaFoldDB" id="A0A1F5LN56"/>
<dbReference type="Gene3D" id="1.20.58.340">
    <property type="entry name" value="Magnesium transport protein CorA, transmembrane region"/>
    <property type="match status" value="1"/>
</dbReference>
<sequence>MTANRSGNINYWRWTGSALPPVSPPQPSLPEDNSLPEPRDLSRTEILQEDFFRKPGIHVIFMPKVEEGILEMAGSAELCRQLSEKFFLPEFFFERLGWNANGMFGSTENLSQNDSETSYGPHNTNLISTLAPEYAYDWHYMAFCTLWRSSLVNHTEDSGQYRTDESTDETNVLLCFDLDDNITLRLRRLLHKADLRNWKNEPFLMLEYALSVVIDQCEKDLWSFQKPVRDIEKGRGQELFQETGSSDNDKTFEFLVERYSRLHELSRHVIHISETMNAASNNLGAIVRDHDLWLQSNIRSSAVTRRLSKMLLLHENMISNLNFRAKAFVGRMDNEIKCASNFVAVADSNISKGILKQTRNEGKVLSDTVSALTLLFLPGTFISGFFGMNFFTLQNNDKTQILQWETHPKIWIFFVCTIPITILGFFIFMLEFNLLAWIQDMQAFMRDMFCQSKAPDPENNDLKNPRFSERSRGFRRNFGFSRRATLRSTP</sequence>
<gene>
    <name evidence="7" type="ORF">PENARI_c006G01404</name>
</gene>
<dbReference type="GeneID" id="34574888"/>
<dbReference type="InterPro" id="IPR045863">
    <property type="entry name" value="CorA_TM1_TM2"/>
</dbReference>
<keyword evidence="8" id="KW-1185">Reference proteome</keyword>